<protein>
    <recommendedName>
        <fullName evidence="4">Glycosyltransferase RgtA/B/C/D-like domain-containing protein</fullName>
    </recommendedName>
</protein>
<organism evidence="2 3">
    <name type="scientific">Paenibacillus piri</name>
    <dbReference type="NCBI Taxonomy" id="2547395"/>
    <lineage>
        <taxon>Bacteria</taxon>
        <taxon>Bacillati</taxon>
        <taxon>Bacillota</taxon>
        <taxon>Bacilli</taxon>
        <taxon>Bacillales</taxon>
        <taxon>Paenibacillaceae</taxon>
        <taxon>Paenibacillus</taxon>
    </lineage>
</organism>
<comment type="caution">
    <text evidence="2">The sequence shown here is derived from an EMBL/GenBank/DDBJ whole genome shotgun (WGS) entry which is preliminary data.</text>
</comment>
<sequence>MRNRLAAFSIVTGMTLLLFIAGALFVPTILFVAHIPITIFHIWIAAGLAVGTAWLSAKMIQAERPLRLFAESVVAACLLFGVCFWVSGSFYDLSYDGQAYHQESVIYLDNGWNPVYDEPIHEPTGHSVWVNHYARASETASAVLYKATGLIEHSKAINLLAIAASLLLSLGALFTLRPAKSEEATTGQAGYAWRAVIVAVLLAFNPVSVYQAFSYYVDGLLASMMLCMVALGFLIFARPGWLLLSAYTSAMVFAINIKFTAIAYAGVLTVGLLITLYMSEQFTRLKHLVIIGASGTLLAVLLIGYNPYVTNTIRMGNPLYPLAGEDAIDVVKNFTPRNLEAMSRFDQAIHSYFAVTTGNSTEKKSTVTKLPFTVTENELIAMGDPDVAVSGFGPLFSGVLLLSLLVLLLAFWKRPGLSLAALGLMIIIAASAFVNPASWWARYVPQLWLLPLLCAWLGFSLKGSRLLTGASWALTGVIAANVILVSATYTYHQWTWNQTLRSQLTELQTLSASSPLPAEFTYSWSNQERFKALGIQFKEQNPLECGDRQEKLTLMKSGTSVCVKQDALAQKK</sequence>
<feature type="transmembrane region" description="Helical" evidence="1">
    <location>
        <begin position="417"/>
        <end position="435"/>
    </location>
</feature>
<dbReference type="EMBL" id="SMRT01000015">
    <property type="protein sequence ID" value="TDF93853.1"/>
    <property type="molecule type" value="Genomic_DNA"/>
</dbReference>
<feature type="transmembrane region" description="Helical" evidence="1">
    <location>
        <begin position="285"/>
        <end position="305"/>
    </location>
</feature>
<feature type="transmembrane region" description="Helical" evidence="1">
    <location>
        <begin position="35"/>
        <end position="56"/>
    </location>
</feature>
<feature type="transmembrane region" description="Helical" evidence="1">
    <location>
        <begin position="387"/>
        <end position="411"/>
    </location>
</feature>
<keyword evidence="1" id="KW-0472">Membrane</keyword>
<feature type="transmembrane region" description="Helical" evidence="1">
    <location>
        <begin position="156"/>
        <end position="179"/>
    </location>
</feature>
<reference evidence="2 3" key="1">
    <citation type="submission" date="2019-03" db="EMBL/GenBank/DDBJ databases">
        <title>This is whole genome sequence of Paenibacillus sp MS74 strain.</title>
        <authorList>
            <person name="Trinh H.N."/>
        </authorList>
    </citation>
    <scope>NUCLEOTIDE SEQUENCE [LARGE SCALE GENOMIC DNA]</scope>
    <source>
        <strain evidence="2 3">MS74</strain>
    </source>
</reference>
<dbReference type="OrthoDB" id="5323771at2"/>
<dbReference type="AlphaFoldDB" id="A0A4R5KEZ8"/>
<evidence type="ECO:0000256" key="1">
    <source>
        <dbReference type="SAM" id="Phobius"/>
    </source>
</evidence>
<feature type="transmembrane region" description="Helical" evidence="1">
    <location>
        <begin position="68"/>
        <end position="87"/>
    </location>
</feature>
<proteinExistence type="predicted"/>
<feature type="transmembrane region" description="Helical" evidence="1">
    <location>
        <begin position="191"/>
        <end position="213"/>
    </location>
</feature>
<feature type="transmembrane region" description="Helical" evidence="1">
    <location>
        <begin position="257"/>
        <end position="279"/>
    </location>
</feature>
<name>A0A4R5KEZ8_9BACL</name>
<gene>
    <name evidence="2" type="ORF">E1757_26075</name>
</gene>
<feature type="transmembrane region" description="Helical" evidence="1">
    <location>
        <begin position="219"/>
        <end position="237"/>
    </location>
</feature>
<accession>A0A4R5KEZ8</accession>
<keyword evidence="3" id="KW-1185">Reference proteome</keyword>
<evidence type="ECO:0000313" key="3">
    <source>
        <dbReference type="Proteomes" id="UP000295636"/>
    </source>
</evidence>
<dbReference type="Proteomes" id="UP000295636">
    <property type="component" value="Unassembled WGS sequence"/>
</dbReference>
<feature type="transmembrane region" description="Helical" evidence="1">
    <location>
        <begin position="470"/>
        <end position="491"/>
    </location>
</feature>
<keyword evidence="1" id="KW-0812">Transmembrane</keyword>
<dbReference type="RefSeq" id="WP_133233702.1">
    <property type="nucleotide sequence ID" value="NZ_SMRT01000015.1"/>
</dbReference>
<evidence type="ECO:0008006" key="4">
    <source>
        <dbReference type="Google" id="ProtNLM"/>
    </source>
</evidence>
<keyword evidence="1" id="KW-1133">Transmembrane helix</keyword>
<evidence type="ECO:0000313" key="2">
    <source>
        <dbReference type="EMBL" id="TDF93853.1"/>
    </source>
</evidence>